<dbReference type="EMBL" id="UINC01056895">
    <property type="protein sequence ID" value="SVB77467.1"/>
    <property type="molecule type" value="Genomic_DNA"/>
</dbReference>
<gene>
    <name evidence="1" type="ORF">METZ01_LOCUS230321</name>
</gene>
<evidence type="ECO:0000313" key="1">
    <source>
        <dbReference type="EMBL" id="SVB77467.1"/>
    </source>
</evidence>
<proteinExistence type="predicted"/>
<dbReference type="AlphaFoldDB" id="A0A382GS52"/>
<protein>
    <submittedName>
        <fullName evidence="1">Uncharacterized protein</fullName>
    </submittedName>
</protein>
<organism evidence="1">
    <name type="scientific">marine metagenome</name>
    <dbReference type="NCBI Taxonomy" id="408172"/>
    <lineage>
        <taxon>unclassified sequences</taxon>
        <taxon>metagenomes</taxon>
        <taxon>ecological metagenomes</taxon>
    </lineage>
</organism>
<sequence>MDLKKYTDDNLHKYAQKIANVTSQKIDEHALGKVEYFMALRRILDGKGNYHDIGLMDAINDTLQDLGIIDSKSTFYKQ</sequence>
<accession>A0A382GS52</accession>
<reference evidence="1" key="1">
    <citation type="submission" date="2018-05" db="EMBL/GenBank/DDBJ databases">
        <authorList>
            <person name="Lanie J.A."/>
            <person name="Ng W.-L."/>
            <person name="Kazmierczak K.M."/>
            <person name="Andrzejewski T.M."/>
            <person name="Davidsen T.M."/>
            <person name="Wayne K.J."/>
            <person name="Tettelin H."/>
            <person name="Glass J.I."/>
            <person name="Rusch D."/>
            <person name="Podicherti R."/>
            <person name="Tsui H.-C.T."/>
            <person name="Winkler M.E."/>
        </authorList>
    </citation>
    <scope>NUCLEOTIDE SEQUENCE</scope>
</reference>
<name>A0A382GS52_9ZZZZ</name>